<accession>A0A0G0MAH3</accession>
<comment type="caution">
    <text evidence="1">The sequence shown here is derived from an EMBL/GenBank/DDBJ whole genome shotgun (WGS) entry which is preliminary data.</text>
</comment>
<evidence type="ECO:0000313" key="2">
    <source>
        <dbReference type="Proteomes" id="UP000033881"/>
    </source>
</evidence>
<dbReference type="STRING" id="1618574.UT24_C0016G0067"/>
<evidence type="ECO:0000313" key="1">
    <source>
        <dbReference type="EMBL" id="KKR00178.1"/>
    </source>
</evidence>
<organism evidence="1 2">
    <name type="scientific">Candidatus Woesebacteria bacterium GW2011_GWB1_39_12</name>
    <dbReference type="NCBI Taxonomy" id="1618574"/>
    <lineage>
        <taxon>Bacteria</taxon>
        <taxon>Candidatus Woeseibacteriota</taxon>
    </lineage>
</organism>
<protein>
    <submittedName>
        <fullName evidence="1">Uncharacterized protein</fullName>
    </submittedName>
</protein>
<dbReference type="AlphaFoldDB" id="A0A0G0MAH3"/>
<reference evidence="1 2" key="1">
    <citation type="journal article" date="2015" name="Nature">
        <title>rRNA introns, odd ribosomes, and small enigmatic genomes across a large radiation of phyla.</title>
        <authorList>
            <person name="Brown C.T."/>
            <person name="Hug L.A."/>
            <person name="Thomas B.C."/>
            <person name="Sharon I."/>
            <person name="Castelle C.J."/>
            <person name="Singh A."/>
            <person name="Wilkins M.J."/>
            <person name="Williams K.H."/>
            <person name="Banfield J.F."/>
        </authorList>
    </citation>
    <scope>NUCLEOTIDE SEQUENCE [LARGE SCALE GENOMIC DNA]</scope>
</reference>
<dbReference type="EMBL" id="LBWB01000016">
    <property type="protein sequence ID" value="KKR00178.1"/>
    <property type="molecule type" value="Genomic_DNA"/>
</dbReference>
<sequence>MFAMRDNYNYVWAGVYFKTDNIAGTGNGEVLDNTTIECYGWIDGNYANQGYSALGTEFQACPIAMYSTNGYFPYLQAKNFGQYSALVLYYGPNNRIGYINAKDSYTALGGAGCLDLERNSHATVGVLNGNSLAGSVMTIQDGGDHINIGVINAKDCMYSLQLETASSLALTDIQVGEVNSDGYKTGVSYKPQIRISVSASFGASQNIQIVIIRNSVQVADQGGNGAMTIGLCDSVSIDNFIAYDDQVVKTQAWGIKFVTGVTNFLCSGGNVTGNTGAITGFTTSMGKIKNLIGFVTENSGTGTIASGATSAIITHGLAVTPTLDNISIVGGENPTTDIGTIWVDTIGATYFTVNCEVAPSTSNFDFGWRAQIL</sequence>
<gene>
    <name evidence="1" type="ORF">UT24_C0016G0067</name>
</gene>
<dbReference type="Proteomes" id="UP000033881">
    <property type="component" value="Unassembled WGS sequence"/>
</dbReference>
<proteinExistence type="predicted"/>
<name>A0A0G0MAH3_9BACT</name>